<dbReference type="PANTHER" id="PTHR12271">
    <property type="entry name" value="POLY A POLYMERASE CID PAP -RELATED"/>
    <property type="match status" value="1"/>
</dbReference>
<dbReference type="Proteomes" id="UP000054937">
    <property type="component" value="Unassembled WGS sequence"/>
</dbReference>
<dbReference type="SUPFAM" id="SSF81301">
    <property type="entry name" value="Nucleotidyltransferase"/>
    <property type="match status" value="1"/>
</dbReference>
<dbReference type="EMBL" id="LDAU01000058">
    <property type="protein sequence ID" value="KRX08705.1"/>
    <property type="molecule type" value="Genomic_DNA"/>
</dbReference>
<evidence type="ECO:0000256" key="1">
    <source>
        <dbReference type="SAM" id="MobiDB-lite"/>
    </source>
</evidence>
<feature type="compositionally biased region" description="Polar residues" evidence="1">
    <location>
        <begin position="526"/>
        <end position="544"/>
    </location>
</feature>
<evidence type="ECO:0000313" key="4">
    <source>
        <dbReference type="Proteomes" id="UP000054937"/>
    </source>
</evidence>
<name>A0A0V0R2I7_PSEPJ</name>
<dbReference type="CDD" id="cd05402">
    <property type="entry name" value="NT_PAP_TUTase"/>
    <property type="match status" value="1"/>
</dbReference>
<dbReference type="OrthoDB" id="299395at2759"/>
<proteinExistence type="predicted"/>
<evidence type="ECO:0000259" key="2">
    <source>
        <dbReference type="Pfam" id="PF22600"/>
    </source>
</evidence>
<dbReference type="SUPFAM" id="SSF81631">
    <property type="entry name" value="PAP/OAS1 substrate-binding domain"/>
    <property type="match status" value="1"/>
</dbReference>
<dbReference type="InParanoid" id="A0A0V0R2I7"/>
<feature type="domain" description="Poly(A) RNA polymerase mitochondrial-like central palm" evidence="2">
    <location>
        <begin position="28"/>
        <end position="138"/>
    </location>
</feature>
<keyword evidence="4" id="KW-1185">Reference proteome</keyword>
<comment type="caution">
    <text evidence="3">The sequence shown here is derived from an EMBL/GenBank/DDBJ whole genome shotgun (WGS) entry which is preliminary data.</text>
</comment>
<sequence>MYSNSEILQDILNVIDPILINQQLGIAKAIKKEFKVMSYKTSLFGSCLSKTQILNSDIDLSIMIDGVTTREKEQKKMREILQKLQSNKYIVENFKIDPILEARVPLINLDSKIYDDIQIQLLINNEIAVRNTKLLKEYFSIHPKFLQLAKLVKLWFQAKNLQSKNMLKSYAISIFVIHFLQRKLYVPYLQKLHVQKKMSSYIDRDENKIKEYNTFFMKFSDLPDDQKQKLKSAEKIPIDQLFIDFFQHMKSFINKQQYFNIIDSRSIKRDQYKDPSFYSCLDPFMPNVNPGERPFDFRKIHYIKNQVKKFNFKDDCVEMIGYISTIFQSQFENEYIYKQLIDPKIQILNKLQDQFQIKRSVFTKSGKFLQQFKDIIQSINSTDVSDLDINDLDELFSKIQQVLEQFLEYPEKNELYGYQKKINTYVNIIQQAFEKINQDGEIMSFVDANQKESIIKNLAETEDVLQKLSEGYYDKDQQKQDIDIENIDYNNQGQNSSYDEQKQEDIQYDKCIDKQIEQQQFSDLDSQYDQTDCNQQSHNRSENYVSKWENNEQEDQEQEEEKEEDYEEEENQKNLKNQLKNNQVQNLPQYPQNQQNLLFNSHNQQNYYQQSQQFQQQYDSQQTQITNNNNQIFTVQVVSLNNKKKYEIQLNSFKVAVFNYISILNKKFGLSSANIDLDSFVQLYQLYDYSLDEIFHKFINIMEKSFYDPNSQLDQIINQFLQKNC</sequence>
<dbReference type="Gene3D" id="3.30.460.10">
    <property type="entry name" value="Beta Polymerase, domain 2"/>
    <property type="match status" value="1"/>
</dbReference>
<protein>
    <recommendedName>
        <fullName evidence="2">Poly(A) RNA polymerase mitochondrial-like central palm domain-containing protein</fullName>
    </recommendedName>
</protein>
<dbReference type="InterPro" id="IPR043519">
    <property type="entry name" value="NT_sf"/>
</dbReference>
<evidence type="ECO:0000313" key="3">
    <source>
        <dbReference type="EMBL" id="KRX08705.1"/>
    </source>
</evidence>
<dbReference type="Gene3D" id="1.10.1410.10">
    <property type="match status" value="1"/>
</dbReference>
<dbReference type="GO" id="GO:0031123">
    <property type="term" value="P:RNA 3'-end processing"/>
    <property type="evidence" value="ECO:0007669"/>
    <property type="project" value="TreeGrafter"/>
</dbReference>
<gene>
    <name evidence="3" type="ORF">PPERSA_08016</name>
</gene>
<dbReference type="InterPro" id="IPR054708">
    <property type="entry name" value="MTPAP-like_central"/>
</dbReference>
<feature type="region of interest" description="Disordered" evidence="1">
    <location>
        <begin position="526"/>
        <end position="573"/>
    </location>
</feature>
<dbReference type="PANTHER" id="PTHR12271:SF40">
    <property type="entry name" value="POLY(A) RNA POLYMERASE GLD2"/>
    <property type="match status" value="1"/>
</dbReference>
<dbReference type="Pfam" id="PF22600">
    <property type="entry name" value="MTPAP-like_central"/>
    <property type="match status" value="1"/>
</dbReference>
<feature type="compositionally biased region" description="Acidic residues" evidence="1">
    <location>
        <begin position="551"/>
        <end position="570"/>
    </location>
</feature>
<accession>A0A0V0R2I7</accession>
<reference evidence="3 4" key="1">
    <citation type="journal article" date="2015" name="Sci. Rep.">
        <title>Genome of the facultative scuticociliatosis pathogen Pseudocohnilembus persalinus provides insight into its virulence through horizontal gene transfer.</title>
        <authorList>
            <person name="Xiong J."/>
            <person name="Wang G."/>
            <person name="Cheng J."/>
            <person name="Tian M."/>
            <person name="Pan X."/>
            <person name="Warren A."/>
            <person name="Jiang C."/>
            <person name="Yuan D."/>
            <person name="Miao W."/>
        </authorList>
    </citation>
    <scope>NUCLEOTIDE SEQUENCE [LARGE SCALE GENOMIC DNA]</scope>
    <source>
        <strain evidence="3">36N120E</strain>
    </source>
</reference>
<dbReference type="AlphaFoldDB" id="A0A0V0R2I7"/>
<organism evidence="3 4">
    <name type="scientific">Pseudocohnilembus persalinus</name>
    <name type="common">Ciliate</name>
    <dbReference type="NCBI Taxonomy" id="266149"/>
    <lineage>
        <taxon>Eukaryota</taxon>
        <taxon>Sar</taxon>
        <taxon>Alveolata</taxon>
        <taxon>Ciliophora</taxon>
        <taxon>Intramacronucleata</taxon>
        <taxon>Oligohymenophorea</taxon>
        <taxon>Scuticociliatia</taxon>
        <taxon>Philasterida</taxon>
        <taxon>Pseudocohnilembidae</taxon>
        <taxon>Pseudocohnilembus</taxon>
    </lineage>
</organism>
<dbReference type="GO" id="GO:0016779">
    <property type="term" value="F:nucleotidyltransferase activity"/>
    <property type="evidence" value="ECO:0007669"/>
    <property type="project" value="TreeGrafter"/>
</dbReference>